<protein>
    <submittedName>
        <fullName evidence="5">Inositol 2-dehydrogenase</fullName>
        <ecNumber evidence="5">1.1.1.18</ecNumber>
    </submittedName>
</protein>
<dbReference type="Gene3D" id="3.40.50.720">
    <property type="entry name" value="NAD(P)-binding Rossmann-like Domain"/>
    <property type="match status" value="1"/>
</dbReference>
<comment type="similarity">
    <text evidence="1">Belongs to the Gfo/Idh/MocA family.</text>
</comment>
<dbReference type="Proteomes" id="UP001161691">
    <property type="component" value="Unassembled WGS sequence"/>
</dbReference>
<gene>
    <name evidence="5" type="primary">iolG</name>
    <name evidence="5" type="ORF">KB449_04960</name>
</gene>
<dbReference type="InterPro" id="IPR030827">
    <property type="entry name" value="Myo_inos_IolG"/>
</dbReference>
<keyword evidence="6" id="KW-1185">Reference proteome</keyword>
<dbReference type="InterPro" id="IPR055170">
    <property type="entry name" value="GFO_IDH_MocA-like_dom"/>
</dbReference>
<dbReference type="Pfam" id="PF22725">
    <property type="entry name" value="GFO_IDH_MocA_C3"/>
    <property type="match status" value="1"/>
</dbReference>
<evidence type="ECO:0000256" key="2">
    <source>
        <dbReference type="ARBA" id="ARBA00023002"/>
    </source>
</evidence>
<dbReference type="InterPro" id="IPR036291">
    <property type="entry name" value="NAD(P)-bd_dom_sf"/>
</dbReference>
<feature type="domain" description="GFO/IDH/MocA-like oxidoreductase" evidence="4">
    <location>
        <begin position="130"/>
        <end position="250"/>
    </location>
</feature>
<dbReference type="SUPFAM" id="SSF55347">
    <property type="entry name" value="Glyceraldehyde-3-phosphate dehydrogenase-like, C-terminal domain"/>
    <property type="match status" value="1"/>
</dbReference>
<dbReference type="EC" id="1.1.1.18" evidence="5"/>
<name>A0ABT6TBT8_9BACL</name>
<evidence type="ECO:0000259" key="4">
    <source>
        <dbReference type="Pfam" id="PF22725"/>
    </source>
</evidence>
<dbReference type="InterPro" id="IPR000683">
    <property type="entry name" value="Gfo/Idh/MocA-like_OxRdtase_N"/>
</dbReference>
<dbReference type="GO" id="GO:0050112">
    <property type="term" value="F:inositol 2-dehydrogenase (NAD+) activity"/>
    <property type="evidence" value="ECO:0007669"/>
    <property type="project" value="UniProtKB-EC"/>
</dbReference>
<dbReference type="PANTHER" id="PTHR42840:SF3">
    <property type="entry name" value="BINDING ROSSMANN FOLD OXIDOREDUCTASE, PUTATIVE (AFU_ORTHOLOGUE AFUA_2G10240)-RELATED"/>
    <property type="match status" value="1"/>
</dbReference>
<dbReference type="Pfam" id="PF01408">
    <property type="entry name" value="GFO_IDH_MocA"/>
    <property type="match status" value="1"/>
</dbReference>
<dbReference type="NCBIfam" id="TIGR04380">
    <property type="entry name" value="myo_inos_iolG"/>
    <property type="match status" value="1"/>
</dbReference>
<organism evidence="5 6">
    <name type="scientific">Cohnella hashimotonis</name>
    <dbReference type="NCBI Taxonomy" id="2826895"/>
    <lineage>
        <taxon>Bacteria</taxon>
        <taxon>Bacillati</taxon>
        <taxon>Bacillota</taxon>
        <taxon>Bacilli</taxon>
        <taxon>Bacillales</taxon>
        <taxon>Paenibacillaceae</taxon>
        <taxon>Cohnella</taxon>
    </lineage>
</organism>
<accession>A0ABT6TBT8</accession>
<keyword evidence="2 5" id="KW-0560">Oxidoreductase</keyword>
<reference evidence="5" key="1">
    <citation type="submission" date="2023-04" db="EMBL/GenBank/DDBJ databases">
        <title>Comparative genomic analysis of Cohnella hashimotonis sp. nov., isolated from the International Space Station.</title>
        <authorList>
            <person name="Venkateswaran K."/>
            <person name="Simpson A."/>
        </authorList>
    </citation>
    <scope>NUCLEOTIDE SEQUENCE</scope>
    <source>
        <strain evidence="5">F6_2S_P_1</strain>
    </source>
</reference>
<comment type="caution">
    <text evidence="5">The sequence shown here is derived from an EMBL/GenBank/DDBJ whole genome shotgun (WGS) entry which is preliminary data.</text>
</comment>
<dbReference type="RefSeq" id="WP_282907306.1">
    <property type="nucleotide sequence ID" value="NZ_JAGRPV010000001.1"/>
</dbReference>
<dbReference type="Gene3D" id="3.30.360.10">
    <property type="entry name" value="Dihydrodipicolinate Reductase, domain 2"/>
    <property type="match status" value="1"/>
</dbReference>
<evidence type="ECO:0000313" key="5">
    <source>
        <dbReference type="EMBL" id="MDI4644298.1"/>
    </source>
</evidence>
<dbReference type="PANTHER" id="PTHR42840">
    <property type="entry name" value="NAD(P)-BINDING ROSSMANN-FOLD SUPERFAMILY PROTEIN-RELATED"/>
    <property type="match status" value="1"/>
</dbReference>
<feature type="domain" description="Gfo/Idh/MocA-like oxidoreductase N-terminal" evidence="3">
    <location>
        <begin position="4"/>
        <end position="122"/>
    </location>
</feature>
<dbReference type="SUPFAM" id="SSF51735">
    <property type="entry name" value="NAD(P)-binding Rossmann-fold domains"/>
    <property type="match status" value="1"/>
</dbReference>
<evidence type="ECO:0000313" key="6">
    <source>
        <dbReference type="Proteomes" id="UP001161691"/>
    </source>
</evidence>
<evidence type="ECO:0000259" key="3">
    <source>
        <dbReference type="Pfam" id="PF01408"/>
    </source>
</evidence>
<evidence type="ECO:0000256" key="1">
    <source>
        <dbReference type="ARBA" id="ARBA00010928"/>
    </source>
</evidence>
<sequence>MRKINIGIIGMGRIGRIHADNLLRDPQAALVAISDPYAGEELREWAAARGIAIADSDALLDDPAIDAVFICSSTDTHVPFIKRAAANGKHIFCEKPVSMDLSATEEALEAVRIAGVQLQVGFNRRFDHNFKRVRDHVLEGSAGEPHMIRITSRDPAPPPADYIKVSGGIYMDMMIHDFDMARYLSGREVEEVFAQGAVLVDPVFAAHGDVDTAIVTLRFEGGALGVIDCSRRAAYGYDQRAEVFGSGGSVAAANDYPNTAVVATKEGVRSDKPLHFFLERYNGAYIEETRQFIDCLLNGTPVPVSGEDAYRAERIALASKLSAKYKRIVKLSDLDSLREGM</sequence>
<dbReference type="EMBL" id="JAGRPV010000001">
    <property type="protein sequence ID" value="MDI4644298.1"/>
    <property type="molecule type" value="Genomic_DNA"/>
</dbReference>
<proteinExistence type="inferred from homology"/>